<evidence type="ECO:0000313" key="2">
    <source>
        <dbReference type="EMBL" id="ASY27341.1"/>
    </source>
</evidence>
<gene>
    <name evidence="2" type="ORF">PHILAsVB114_01430</name>
</gene>
<keyword evidence="3" id="KW-1185">Reference proteome</keyword>
<dbReference type="SUPFAM" id="SSF53067">
    <property type="entry name" value="Actin-like ATPase domain"/>
    <property type="match status" value="2"/>
</dbReference>
<name>A0A249LE03_9ACTN</name>
<dbReference type="GO" id="GO:0002949">
    <property type="term" value="P:tRNA threonylcarbamoyladenosine modification"/>
    <property type="evidence" value="ECO:0007669"/>
    <property type="project" value="InterPro"/>
</dbReference>
<dbReference type="GO" id="GO:0016740">
    <property type="term" value="F:transferase activity"/>
    <property type="evidence" value="ECO:0007669"/>
    <property type="project" value="UniProtKB-KW"/>
</dbReference>
<proteinExistence type="predicted"/>
<dbReference type="AlphaFoldDB" id="A0A249LE03"/>
<dbReference type="Proteomes" id="UP000217221">
    <property type="component" value="Chromosome"/>
</dbReference>
<organism evidence="2 3">
    <name type="scientific">Candidatus Planktophila limnetica</name>
    <dbReference type="NCBI Taxonomy" id="573600"/>
    <lineage>
        <taxon>Bacteria</taxon>
        <taxon>Bacillati</taxon>
        <taxon>Actinomycetota</taxon>
        <taxon>Actinomycetes</taxon>
        <taxon>Candidatus Nanopelagicales</taxon>
        <taxon>Candidatus Nanopelagicaceae</taxon>
        <taxon>Candidatus Planktophila</taxon>
    </lineage>
</organism>
<evidence type="ECO:0000259" key="1">
    <source>
        <dbReference type="Pfam" id="PF00814"/>
    </source>
</evidence>
<dbReference type="InterPro" id="IPR000905">
    <property type="entry name" value="Gcp-like_dom"/>
</dbReference>
<dbReference type="EMBL" id="CP016782">
    <property type="protein sequence ID" value="ASY27341.1"/>
    <property type="molecule type" value="Genomic_DNA"/>
</dbReference>
<protein>
    <submittedName>
        <fullName evidence="2">tRNA N6-adenosine(37)-N6-threonylcarbamoyltransferase complex dimerization subunit TsaB</fullName>
    </submittedName>
</protein>
<sequence>MSAVLAIDTSTSRTSVGLLTNNKLIWSAHEDGATAHGEALPRLVHKALEINNEISQVIVGMGPGPYTGLRAGISFAQAFAWARNIEVSGFCSLDAIACTAPEYIAATDARRKEIYWAKYIDGKRVDGPHVNVPAEVSGAVFVGEGAHKYGLCAEATYPDVSVFHLLARVELPMYLRRPDAVPTLER</sequence>
<dbReference type="InterPro" id="IPR022496">
    <property type="entry name" value="T6A_TsaB"/>
</dbReference>
<dbReference type="KEGG" id="plim:PHILAsVB114_01430"/>
<evidence type="ECO:0000313" key="3">
    <source>
        <dbReference type="Proteomes" id="UP000217221"/>
    </source>
</evidence>
<dbReference type="InterPro" id="IPR043129">
    <property type="entry name" value="ATPase_NBD"/>
</dbReference>
<dbReference type="Pfam" id="PF00814">
    <property type="entry name" value="TsaD"/>
    <property type="match status" value="1"/>
</dbReference>
<dbReference type="OrthoDB" id="9809995at2"/>
<dbReference type="Gene3D" id="3.30.420.40">
    <property type="match status" value="2"/>
</dbReference>
<accession>A0A249LE03</accession>
<dbReference type="NCBIfam" id="TIGR03725">
    <property type="entry name" value="T6A_YeaZ"/>
    <property type="match status" value="1"/>
</dbReference>
<dbReference type="RefSeq" id="WP_095697632.1">
    <property type="nucleotide sequence ID" value="NZ_CP016782.1"/>
</dbReference>
<keyword evidence="2" id="KW-0808">Transferase</keyword>
<reference evidence="2 3" key="1">
    <citation type="submission" date="2016-07" db="EMBL/GenBank/DDBJ databases">
        <title>High microdiversification within the ubiquitous acI lineage of Actinobacteria.</title>
        <authorList>
            <person name="Neuenschwander S.M."/>
            <person name="Salcher M."/>
            <person name="Ghai R."/>
            <person name="Pernthaler J."/>
        </authorList>
    </citation>
    <scope>NUCLEOTIDE SEQUENCE [LARGE SCALE GENOMIC DNA]</scope>
    <source>
        <strain evidence="2">MMS-VB-114</strain>
    </source>
</reference>
<feature type="domain" description="Gcp-like" evidence="1">
    <location>
        <begin position="33"/>
        <end position="122"/>
    </location>
</feature>